<evidence type="ECO:0000313" key="2">
    <source>
        <dbReference type="EMBL" id="KGP63647.1"/>
    </source>
</evidence>
<dbReference type="SUPFAM" id="SSF51735">
    <property type="entry name" value="NAD(P)-binding Rossmann-fold domains"/>
    <property type="match status" value="1"/>
</dbReference>
<dbReference type="PANTHER" id="PTHR43377:SF1">
    <property type="entry name" value="BILIVERDIN REDUCTASE A"/>
    <property type="match status" value="1"/>
</dbReference>
<dbReference type="STRING" id="1498499.EP47_03220"/>
<dbReference type="EMBL" id="JNCF01000012">
    <property type="protein sequence ID" value="KGP63647.1"/>
    <property type="molecule type" value="Genomic_DNA"/>
</dbReference>
<dbReference type="Proteomes" id="UP000054422">
    <property type="component" value="Unassembled WGS sequence"/>
</dbReference>
<dbReference type="InterPro" id="IPR000683">
    <property type="entry name" value="Gfo/Idh/MocA-like_OxRdtase_N"/>
</dbReference>
<dbReference type="GO" id="GO:0000166">
    <property type="term" value="F:nucleotide binding"/>
    <property type="evidence" value="ECO:0007669"/>
    <property type="project" value="InterPro"/>
</dbReference>
<reference evidence="2 3" key="1">
    <citation type="submission" date="2014-05" db="EMBL/GenBank/DDBJ databases">
        <authorList>
            <person name="Rizzardi K."/>
            <person name="Winiecka-Krusnell J."/>
            <person name="Ramliden M."/>
            <person name="Alm E."/>
            <person name="Andersson S."/>
            <person name="Byfors S."/>
        </authorList>
    </citation>
    <scope>NUCLEOTIDE SEQUENCE [LARGE SCALE GENOMIC DNA]</scope>
    <source>
        <strain evidence="2 3">LEGN</strain>
    </source>
</reference>
<dbReference type="Pfam" id="PF01408">
    <property type="entry name" value="GFO_IDH_MocA"/>
    <property type="match status" value="1"/>
</dbReference>
<feature type="domain" description="Gfo/Idh/MocA-like oxidoreductase N-terminal" evidence="1">
    <location>
        <begin position="5"/>
        <end position="122"/>
    </location>
</feature>
<accession>A0A0A2SSB0</accession>
<evidence type="ECO:0000259" key="1">
    <source>
        <dbReference type="Pfam" id="PF01408"/>
    </source>
</evidence>
<sequence length="315" mass="35597">MKDLSVAIIGAGRMGREHIKAFRSVPGVQVTGLLSRTYEKAAALASEFGIPYVANSIEELNNQTKADLVVVAVPELEANQVAKQCFQYDWAVLLEKPAGYDLMDAHDIAEAALTSARPVYVGLNRRFYSSSMQIRERLDVKNADKRFIHIQDQQSFDEARACQHPEKVVQKFMYANSIHTIDLIRFFARGEITKVIPVVPWKKEESQIVISYIEFDSGDHALYEGIWKGPGPWACSVSTPSIRWTMQPLEKARYQNINERTVHDLALDDVDQQFKAGFYKQAVEVCKGVRGEENNAITLKDSLKTMDLIHQIFGE</sequence>
<dbReference type="OrthoDB" id="9774191at2"/>
<dbReference type="InterPro" id="IPR036291">
    <property type="entry name" value="NAD(P)-bd_dom_sf"/>
</dbReference>
<keyword evidence="3" id="KW-1185">Reference proteome</keyword>
<dbReference type="Gene3D" id="3.30.360.10">
    <property type="entry name" value="Dihydrodipicolinate Reductase, domain 2"/>
    <property type="match status" value="1"/>
</dbReference>
<protein>
    <recommendedName>
        <fullName evidence="1">Gfo/Idh/MocA-like oxidoreductase N-terminal domain-containing protein</fullName>
    </recommendedName>
</protein>
<name>A0A0A2SSB0_9GAMM</name>
<dbReference type="RefSeq" id="WP_035888231.1">
    <property type="nucleotide sequence ID" value="NZ_JNCF01000012.1"/>
</dbReference>
<dbReference type="InterPro" id="IPR051450">
    <property type="entry name" value="Gfo/Idh/MocA_Oxidoreductases"/>
</dbReference>
<proteinExistence type="predicted"/>
<dbReference type="AlphaFoldDB" id="A0A0A2SSB0"/>
<comment type="caution">
    <text evidence="2">The sequence shown here is derived from an EMBL/GenBank/DDBJ whole genome shotgun (WGS) entry which is preliminary data.</text>
</comment>
<dbReference type="Gene3D" id="3.40.50.720">
    <property type="entry name" value="NAD(P)-binding Rossmann-like Domain"/>
    <property type="match status" value="1"/>
</dbReference>
<evidence type="ECO:0000313" key="3">
    <source>
        <dbReference type="Proteomes" id="UP000054422"/>
    </source>
</evidence>
<organism evidence="2 3">
    <name type="scientific">Legionella norrlandica</name>
    <dbReference type="NCBI Taxonomy" id="1498499"/>
    <lineage>
        <taxon>Bacteria</taxon>
        <taxon>Pseudomonadati</taxon>
        <taxon>Pseudomonadota</taxon>
        <taxon>Gammaproteobacteria</taxon>
        <taxon>Legionellales</taxon>
        <taxon>Legionellaceae</taxon>
        <taxon>Legionella</taxon>
    </lineage>
</organism>
<gene>
    <name evidence="2" type="ORF">EP47_03220</name>
</gene>
<dbReference type="PANTHER" id="PTHR43377">
    <property type="entry name" value="BILIVERDIN REDUCTASE A"/>
    <property type="match status" value="1"/>
</dbReference>